<proteinExistence type="predicted"/>
<gene>
    <name evidence="1" type="ORF">MILVUS5_LOCUS35290</name>
</gene>
<dbReference type="EMBL" id="CASHSV030000615">
    <property type="protein sequence ID" value="CAJ2671459.1"/>
    <property type="molecule type" value="Genomic_DNA"/>
</dbReference>
<protein>
    <submittedName>
        <fullName evidence="1">Uncharacterized protein</fullName>
    </submittedName>
</protein>
<reference evidence="1" key="1">
    <citation type="submission" date="2023-10" db="EMBL/GenBank/DDBJ databases">
        <authorList>
            <person name="Rodriguez Cubillos JULIANA M."/>
            <person name="De Vega J."/>
        </authorList>
    </citation>
    <scope>NUCLEOTIDE SEQUENCE</scope>
</reference>
<evidence type="ECO:0000313" key="2">
    <source>
        <dbReference type="Proteomes" id="UP001177021"/>
    </source>
</evidence>
<keyword evidence="2" id="KW-1185">Reference proteome</keyword>
<accession>A0ACB0LTK8</accession>
<organism evidence="1 2">
    <name type="scientific">Trifolium pratense</name>
    <name type="common">Red clover</name>
    <dbReference type="NCBI Taxonomy" id="57577"/>
    <lineage>
        <taxon>Eukaryota</taxon>
        <taxon>Viridiplantae</taxon>
        <taxon>Streptophyta</taxon>
        <taxon>Embryophyta</taxon>
        <taxon>Tracheophyta</taxon>
        <taxon>Spermatophyta</taxon>
        <taxon>Magnoliopsida</taxon>
        <taxon>eudicotyledons</taxon>
        <taxon>Gunneridae</taxon>
        <taxon>Pentapetalae</taxon>
        <taxon>rosids</taxon>
        <taxon>fabids</taxon>
        <taxon>Fabales</taxon>
        <taxon>Fabaceae</taxon>
        <taxon>Papilionoideae</taxon>
        <taxon>50 kb inversion clade</taxon>
        <taxon>NPAAA clade</taxon>
        <taxon>Hologalegina</taxon>
        <taxon>IRL clade</taxon>
        <taxon>Trifolieae</taxon>
        <taxon>Trifolium</taxon>
    </lineage>
</organism>
<sequence length="965" mass="111295">MAVENENAEIVKARIDKRNYKRIVLRNSLQVLLISDPDTDKCAASMSVGVGYFSDPAGLEGLAHFLEHMLFYASEKYPEEDSYSKYITEHGGSTNAFTSSENTNYFFDVNTDGFEEALDRFAQFFTKPLMSADATMREIKAVDSENQKNLLSDGWRMNQLQKHLTAEDHPYHKFSTGNWDTLEVRPKAKGIDTRNELIKFHEENYSANLMHLVVYTNESLDKIQILVEEKFQDIRNTNKGCFRISGQPCKAEHLQIIVRTVPIKQGHKLRIVWPVTPEIRHYMEGPCRYLGHLIGHEGEGSLYYILKKLGWATSLSAGESDLSLDFSFFKVVIDLTDAGHEHMQDIIGLLFKYIKLLQQSGVCKWIFEELSAVCETKFHYQDKIRPSDYVVNIASNMQYYPPKDWLAGSSLPSKFSPSVIQMVLDQLSPNNVRIFWESKGFEGHTDKVEPWYGTAYSIEKITPSAIQGWVFSAPEENIHLPAPNKFIPTDLSLKIVPEKQVKFPVLLSRSSYSALWYKPDTLFSTPKAYVKINFNCPYAGNSPEAEILTHIFTQLLMDYLNDYAYYAQVAGLYYSISHTDAGFQVNLLGYNHKLRILLETIVEEIATFRVKTDRFSVIKEMVTKEYQNFKYQQPYQQAMYYCSLILQDQTWPWVEQLEVLPGLQAEDLAKFVPVMLSRTFLECYIAGNIESQEAEAMARHLEDVLFKCSKPLCQPLFPSQHLTNRVTKLESGINYFYTSECLNPDDENSALVHYIQVGRDDFKLNAKLQLFALVAKQPTFHQLRSVEQLGYITVLMQRNDCGVRGLQFIIQSTVKAPGSIEQRVEAFLEMFETKLKEMTIEEFKSNVNALIDMKLEKHKNLREESTFFWREIKDGTLRFDRRHFEIEELRKLALQELIDFFYEYVKVGAPRKRTLSVRVHGNLHSSEYKSEASEPHLARIDNIFSFRKSQSLYGSFKGLTGQVKL</sequence>
<comment type="caution">
    <text evidence="1">The sequence shown here is derived from an EMBL/GenBank/DDBJ whole genome shotgun (WGS) entry which is preliminary data.</text>
</comment>
<dbReference type="Proteomes" id="UP001177021">
    <property type="component" value="Unassembled WGS sequence"/>
</dbReference>
<evidence type="ECO:0000313" key="1">
    <source>
        <dbReference type="EMBL" id="CAJ2671459.1"/>
    </source>
</evidence>
<name>A0ACB0LTK8_TRIPR</name>